<dbReference type="Pfam" id="PF12804">
    <property type="entry name" value="NTP_transf_3"/>
    <property type="match status" value="1"/>
</dbReference>
<dbReference type="RefSeq" id="WP_376871817.1">
    <property type="nucleotide sequence ID" value="NZ_JBHUHP010000002.1"/>
</dbReference>
<comment type="caution">
    <text evidence="4">The sequence shown here is derived from an EMBL/GenBank/DDBJ whole genome shotgun (WGS) entry which is preliminary data.</text>
</comment>
<evidence type="ECO:0000259" key="3">
    <source>
        <dbReference type="Pfam" id="PF12804"/>
    </source>
</evidence>
<sequence>MRTSDRILTNVLRGRSPSRSTRLQPVQSPLQVVILAAGMGTRLGRDHPKCLTPLHDGRSILQRQLDGLRAVLGAEVPITAVVGYRCEMIMQAAPDLTFAYNPDFASTNTSKSLLRALTNSRDGGVLWLNGDVVFDPAVLEQALPFLRAGQSFVCVDTNSVADEEVKYTLDGDGFVRELSKTVVGGLGEAVGINFVSAADKQALIDHLRACDLQDYFERGMETAIERQGLRFRPVDISQFAAVEVDFETDLQRANNLLPGLLNHVVDDTEVAEVV</sequence>
<evidence type="ECO:0000256" key="2">
    <source>
        <dbReference type="ARBA" id="ARBA00022695"/>
    </source>
</evidence>
<dbReference type="CDD" id="cd02523">
    <property type="entry name" value="PC_cytidylyltransferase"/>
    <property type="match status" value="1"/>
</dbReference>
<dbReference type="InterPro" id="IPR025877">
    <property type="entry name" value="MobA-like_NTP_Trfase"/>
</dbReference>
<reference evidence="5" key="1">
    <citation type="journal article" date="2019" name="Int. J. Syst. Evol. Microbiol.">
        <title>The Global Catalogue of Microorganisms (GCM) 10K type strain sequencing project: providing services to taxonomists for standard genome sequencing and annotation.</title>
        <authorList>
            <consortium name="The Broad Institute Genomics Platform"/>
            <consortium name="The Broad Institute Genome Sequencing Center for Infectious Disease"/>
            <person name="Wu L."/>
            <person name="Ma J."/>
        </authorList>
    </citation>
    <scope>NUCLEOTIDE SEQUENCE [LARGE SCALE GENOMIC DNA]</scope>
    <source>
        <strain evidence="5">JCM 3338</strain>
    </source>
</reference>
<evidence type="ECO:0000313" key="4">
    <source>
        <dbReference type="EMBL" id="MFD2090635.1"/>
    </source>
</evidence>
<dbReference type="Proteomes" id="UP001597402">
    <property type="component" value="Unassembled WGS sequence"/>
</dbReference>
<name>A0ABW4X697_9ACTN</name>
<keyword evidence="5" id="KW-1185">Reference proteome</keyword>
<protein>
    <submittedName>
        <fullName evidence="4">NTP transferase domain-containing protein</fullName>
    </submittedName>
</protein>
<gene>
    <name evidence="4" type="ORF">ACFSHS_03530</name>
</gene>
<organism evidence="4 5">
    <name type="scientific">Blastococcus deserti</name>
    <dbReference type="NCBI Taxonomy" id="2259033"/>
    <lineage>
        <taxon>Bacteria</taxon>
        <taxon>Bacillati</taxon>
        <taxon>Actinomycetota</taxon>
        <taxon>Actinomycetes</taxon>
        <taxon>Geodermatophilales</taxon>
        <taxon>Geodermatophilaceae</taxon>
        <taxon>Blastococcus</taxon>
    </lineage>
</organism>
<dbReference type="EMBL" id="JBHUHP010000002">
    <property type="protein sequence ID" value="MFD2090635.1"/>
    <property type="molecule type" value="Genomic_DNA"/>
</dbReference>
<feature type="domain" description="MobA-like NTP transferase" evidence="3">
    <location>
        <begin position="32"/>
        <end position="161"/>
    </location>
</feature>
<dbReference type="Gene3D" id="3.90.550.10">
    <property type="entry name" value="Spore Coat Polysaccharide Biosynthesis Protein SpsA, Chain A"/>
    <property type="match status" value="1"/>
</dbReference>
<evidence type="ECO:0000256" key="1">
    <source>
        <dbReference type="ARBA" id="ARBA00022679"/>
    </source>
</evidence>
<keyword evidence="1 4" id="KW-0808">Transferase</keyword>
<accession>A0ABW4X697</accession>
<evidence type="ECO:0000313" key="5">
    <source>
        <dbReference type="Proteomes" id="UP001597402"/>
    </source>
</evidence>
<dbReference type="InterPro" id="IPR029044">
    <property type="entry name" value="Nucleotide-diphossugar_trans"/>
</dbReference>
<dbReference type="PANTHER" id="PTHR43584">
    <property type="entry name" value="NUCLEOTIDYL TRANSFERASE"/>
    <property type="match status" value="1"/>
</dbReference>
<dbReference type="PANTHER" id="PTHR43584:SF8">
    <property type="entry name" value="N-ACETYLMURAMATE ALPHA-1-PHOSPHATE URIDYLYLTRANSFERASE"/>
    <property type="match status" value="1"/>
</dbReference>
<dbReference type="InterPro" id="IPR050065">
    <property type="entry name" value="GlmU-like"/>
</dbReference>
<keyword evidence="2" id="KW-0548">Nucleotidyltransferase</keyword>
<dbReference type="SUPFAM" id="SSF53448">
    <property type="entry name" value="Nucleotide-diphospho-sugar transferases"/>
    <property type="match status" value="1"/>
</dbReference>
<dbReference type="GO" id="GO:0016740">
    <property type="term" value="F:transferase activity"/>
    <property type="evidence" value="ECO:0007669"/>
    <property type="project" value="UniProtKB-KW"/>
</dbReference>
<proteinExistence type="predicted"/>